<dbReference type="PANTHER" id="PTHR14060">
    <property type="entry name" value="PROTEIN P13 MTCP-1"/>
    <property type="match status" value="1"/>
</dbReference>
<evidence type="ECO:0000313" key="3">
    <source>
        <dbReference type="Proteomes" id="UP000028990"/>
    </source>
</evidence>
<dbReference type="Gene3D" id="2.40.15.10">
    <property type="entry name" value="TCL1/MTCP1"/>
    <property type="match status" value="1"/>
</dbReference>
<proteinExistence type="inferred from homology"/>
<organism evidence="2 3">
    <name type="scientific">Fukomys damarensis</name>
    <name type="common">Damaraland mole rat</name>
    <name type="synonym">Cryptomys damarensis</name>
    <dbReference type="NCBI Taxonomy" id="885580"/>
    <lineage>
        <taxon>Eukaryota</taxon>
        <taxon>Metazoa</taxon>
        <taxon>Chordata</taxon>
        <taxon>Craniata</taxon>
        <taxon>Vertebrata</taxon>
        <taxon>Euteleostomi</taxon>
        <taxon>Mammalia</taxon>
        <taxon>Eutheria</taxon>
        <taxon>Euarchontoglires</taxon>
        <taxon>Glires</taxon>
        <taxon>Rodentia</taxon>
        <taxon>Hystricomorpha</taxon>
        <taxon>Bathyergidae</taxon>
        <taxon>Fukomys</taxon>
    </lineage>
</organism>
<dbReference type="InterPro" id="IPR004832">
    <property type="entry name" value="TCL1_MTCP1"/>
</dbReference>
<keyword evidence="3" id="KW-1185">Reference proteome</keyword>
<evidence type="ECO:0000313" key="2">
    <source>
        <dbReference type="EMBL" id="KFO21345.1"/>
    </source>
</evidence>
<dbReference type="AlphaFoldDB" id="A0A091CUK4"/>
<dbReference type="SUPFAM" id="SSF50904">
    <property type="entry name" value="Oncogene products"/>
    <property type="match status" value="1"/>
</dbReference>
<dbReference type="EMBL" id="KN124392">
    <property type="protein sequence ID" value="KFO21345.1"/>
    <property type="molecule type" value="Genomic_DNA"/>
</dbReference>
<protein>
    <submittedName>
        <fullName evidence="2">T-cell leukemia/lymphoma protein 1A</fullName>
    </submittedName>
</protein>
<name>A0A091CUK4_FUKDA</name>
<dbReference type="InterPro" id="IPR036672">
    <property type="entry name" value="TCL1_MTCP1_sf"/>
</dbReference>
<dbReference type="PANTHER" id="PTHR14060:SF4">
    <property type="entry name" value="T-CELL LEUKEMIA_LYMPHOMA PROTEIN 1A"/>
    <property type="match status" value="1"/>
</dbReference>
<dbReference type="Proteomes" id="UP000028990">
    <property type="component" value="Unassembled WGS sequence"/>
</dbReference>
<accession>A0A091CUK4</accession>
<dbReference type="Pfam" id="PF01840">
    <property type="entry name" value="TCL1_MTCP1"/>
    <property type="match status" value="1"/>
</dbReference>
<gene>
    <name evidence="2" type="ORF">H920_17254</name>
</gene>
<comment type="similarity">
    <text evidence="1">Belongs to the TCL1 family.</text>
</comment>
<dbReference type="GO" id="GO:0043539">
    <property type="term" value="F:protein serine/threonine kinase activator activity"/>
    <property type="evidence" value="ECO:0007669"/>
    <property type="project" value="InterPro"/>
</dbReference>
<dbReference type="eggNOG" id="ENOG502TDVJ">
    <property type="taxonomic scope" value="Eukaryota"/>
</dbReference>
<evidence type="ECO:0000256" key="1">
    <source>
        <dbReference type="ARBA" id="ARBA00006399"/>
    </source>
</evidence>
<reference evidence="2 3" key="1">
    <citation type="submission" date="2013-11" db="EMBL/GenBank/DDBJ databases">
        <title>The Damaraland mole rat (Fukomys damarensis) genome and evolution of African mole rats.</title>
        <authorList>
            <person name="Gladyshev V.N."/>
            <person name="Fang X."/>
        </authorList>
    </citation>
    <scope>NUCLEOTIDE SEQUENCE [LARGE SCALE GENOMIC DNA]</scope>
    <source>
        <tissue evidence="2">Liver</tissue>
    </source>
</reference>
<sequence length="131" mass="15145">MAESLFFNKQIKHITQDPSRLWIWDKATFMDEQRRTWLPIILQTENHLQVLLRQHTIQVGQPLSPSQLTSCPLPLMWQLDFNRKYRASDFSIWRVVYHIEASAAPRAQAGGLGWPCPGHSACFSLCHSTKS</sequence>